<evidence type="ECO:0000313" key="9">
    <source>
        <dbReference type="EMBL" id="XBT18427.1"/>
    </source>
</evidence>
<dbReference type="NCBIfam" id="TIGR02432">
    <property type="entry name" value="lysidine_TilS_N"/>
    <property type="match status" value="1"/>
</dbReference>
<keyword evidence="7" id="KW-1133">Transmembrane helix</keyword>
<sequence>MGGVDSIVLLNLFSFTNNKIFLAYCNYYLRFKDNIFEIKFIKNISYIYRYKTFIKYFFFKKKKNQESYRNLRYKWFKKICIKYNINYLILAHNLNDNIETSFMNFIRGTSIYGIKNMYILNKNIFRPLLLFNKKSIYLYAFKKKLQWKEDISNYIMEYKRNIIRKYFNKIFKFINFNRNNINKTYFFLKKDINFINFYVKNILYNNSIILVKKKYLRINIKLLLIIKYYKFFLIKYFLRKKIKDIILIFNLLKKNIKKIIIFNNINTIFLFKKNKKYLFIIKKKFLFQKYIYYKIFILKKKIIKIFINKYILYFLLNKSYILYIRNMYILDFFYLKKKKINILKYFEKKIDLNNMNLLKVLLLDNIIFAIIFNNIIYNIYNV</sequence>
<organism evidence="9">
    <name type="scientific">Candidatus Shikimatogenerans sp. Tduv</name>
    <dbReference type="NCBI Taxonomy" id="3158567"/>
    <lineage>
        <taxon>Bacteria</taxon>
        <taxon>Pseudomonadati</taxon>
        <taxon>Bacteroidota</taxon>
        <taxon>Flavobacteriia</taxon>
        <taxon>Flavobacteriales</taxon>
        <taxon>Candidatus Shikimatogenerans</taxon>
    </lineage>
</organism>
<dbReference type="SUPFAM" id="SSF52402">
    <property type="entry name" value="Adenine nucleotide alpha hydrolases-like"/>
    <property type="match status" value="1"/>
</dbReference>
<evidence type="ECO:0000256" key="1">
    <source>
        <dbReference type="ARBA" id="ARBA00013267"/>
    </source>
</evidence>
<feature type="transmembrane region" description="Helical" evidence="7">
    <location>
        <begin position="310"/>
        <end position="335"/>
    </location>
</feature>
<keyword evidence="2 9" id="KW-0436">Ligase</keyword>
<gene>
    <name evidence="9" type="primary">tilS</name>
    <name evidence="9" type="ORF">ABNO50_00305</name>
</gene>
<feature type="domain" description="tRNA(Ile)-lysidine/2-thiocytidine synthase N-terminal" evidence="8">
    <location>
        <begin position="2"/>
        <end position="165"/>
    </location>
</feature>
<proteinExistence type="predicted"/>
<dbReference type="AlphaFoldDB" id="A0AAU7QRU4"/>
<keyword evidence="5" id="KW-0067">ATP-binding</keyword>
<keyword evidence="7" id="KW-0812">Transmembrane</keyword>
<dbReference type="EMBL" id="CP157894">
    <property type="protein sequence ID" value="XBT18427.1"/>
    <property type="molecule type" value="Genomic_DNA"/>
</dbReference>
<accession>A0AAU7QRU4</accession>
<keyword evidence="4" id="KW-0547">Nucleotide-binding</keyword>
<evidence type="ECO:0000256" key="7">
    <source>
        <dbReference type="SAM" id="Phobius"/>
    </source>
</evidence>
<evidence type="ECO:0000256" key="5">
    <source>
        <dbReference type="ARBA" id="ARBA00022840"/>
    </source>
</evidence>
<dbReference type="InterPro" id="IPR012094">
    <property type="entry name" value="tRNA_Ile_lys_synt"/>
</dbReference>
<feature type="transmembrane region" description="Helical" evidence="7">
    <location>
        <begin position="356"/>
        <end position="380"/>
    </location>
</feature>
<dbReference type="GO" id="GO:0032267">
    <property type="term" value="F:tRNA(Ile)-lysidine synthase activity"/>
    <property type="evidence" value="ECO:0007669"/>
    <property type="project" value="UniProtKB-EC"/>
</dbReference>
<dbReference type="EC" id="6.3.4.19" evidence="1"/>
<evidence type="ECO:0000259" key="8">
    <source>
        <dbReference type="Pfam" id="PF01171"/>
    </source>
</evidence>
<dbReference type="CDD" id="cd01992">
    <property type="entry name" value="TilS_N"/>
    <property type="match status" value="1"/>
</dbReference>
<reference evidence="9" key="1">
    <citation type="submission" date="2024-06" db="EMBL/GenBank/DDBJ databases">
        <title>Diversity, functionality, and evolutionary history of bacterial symbionts in false click beetles (Coleoptera, Throscidae).</title>
        <authorList>
            <person name="Wierz J.C."/>
            <person name="Malm H."/>
            <person name="Kaltenpoth M."/>
            <person name="Engl T."/>
        </authorList>
    </citation>
    <scope>NUCLEOTIDE SEQUENCE</scope>
    <source>
        <strain evidence="9">Tduv</strain>
    </source>
</reference>
<keyword evidence="3" id="KW-0819">tRNA processing</keyword>
<dbReference type="InterPro" id="IPR011063">
    <property type="entry name" value="TilS/TtcA_N"/>
</dbReference>
<protein>
    <recommendedName>
        <fullName evidence="1">tRNA(Ile)-lysidine synthetase</fullName>
        <ecNumber evidence="1">6.3.4.19</ecNumber>
    </recommendedName>
</protein>
<dbReference type="GO" id="GO:0005524">
    <property type="term" value="F:ATP binding"/>
    <property type="evidence" value="ECO:0007669"/>
    <property type="project" value="UniProtKB-KW"/>
</dbReference>
<dbReference type="InterPro" id="IPR012795">
    <property type="entry name" value="tRNA_Ile_lys_synt_N"/>
</dbReference>
<evidence type="ECO:0000256" key="2">
    <source>
        <dbReference type="ARBA" id="ARBA00022598"/>
    </source>
</evidence>
<dbReference type="InterPro" id="IPR014729">
    <property type="entry name" value="Rossmann-like_a/b/a_fold"/>
</dbReference>
<evidence type="ECO:0000256" key="4">
    <source>
        <dbReference type="ARBA" id="ARBA00022741"/>
    </source>
</evidence>
<evidence type="ECO:0000256" key="3">
    <source>
        <dbReference type="ARBA" id="ARBA00022694"/>
    </source>
</evidence>
<comment type="catalytic activity">
    <reaction evidence="6">
        <text>cytidine(34) in tRNA(Ile2) + L-lysine + ATP = lysidine(34) in tRNA(Ile2) + AMP + diphosphate + H(+)</text>
        <dbReference type="Rhea" id="RHEA:43744"/>
        <dbReference type="Rhea" id="RHEA-COMP:10625"/>
        <dbReference type="Rhea" id="RHEA-COMP:10670"/>
        <dbReference type="ChEBI" id="CHEBI:15378"/>
        <dbReference type="ChEBI" id="CHEBI:30616"/>
        <dbReference type="ChEBI" id="CHEBI:32551"/>
        <dbReference type="ChEBI" id="CHEBI:33019"/>
        <dbReference type="ChEBI" id="CHEBI:82748"/>
        <dbReference type="ChEBI" id="CHEBI:83665"/>
        <dbReference type="ChEBI" id="CHEBI:456215"/>
        <dbReference type="EC" id="6.3.4.19"/>
    </reaction>
</comment>
<name>A0AAU7QRU4_9FLAO</name>
<dbReference type="Pfam" id="PF01171">
    <property type="entry name" value="ATP_bind_3"/>
    <property type="match status" value="1"/>
</dbReference>
<keyword evidence="7" id="KW-0472">Membrane</keyword>
<dbReference type="GO" id="GO:0008033">
    <property type="term" value="P:tRNA processing"/>
    <property type="evidence" value="ECO:0007669"/>
    <property type="project" value="UniProtKB-KW"/>
</dbReference>
<dbReference type="PANTHER" id="PTHR43033:SF1">
    <property type="entry name" value="TRNA(ILE)-LYSIDINE SYNTHASE-RELATED"/>
    <property type="match status" value="1"/>
</dbReference>
<dbReference type="Gene3D" id="3.40.50.620">
    <property type="entry name" value="HUPs"/>
    <property type="match status" value="1"/>
</dbReference>
<dbReference type="PANTHER" id="PTHR43033">
    <property type="entry name" value="TRNA(ILE)-LYSIDINE SYNTHASE-RELATED"/>
    <property type="match status" value="1"/>
</dbReference>
<evidence type="ECO:0000256" key="6">
    <source>
        <dbReference type="ARBA" id="ARBA00048539"/>
    </source>
</evidence>